<dbReference type="SUPFAM" id="SSF52374">
    <property type="entry name" value="Nucleotidylyl transferase"/>
    <property type="match status" value="1"/>
</dbReference>
<dbReference type="InterPro" id="IPR001412">
    <property type="entry name" value="aa-tRNA-synth_I_CS"/>
</dbReference>
<dbReference type="Gene3D" id="1.10.730.10">
    <property type="entry name" value="Isoleucyl-tRNA Synthetase, Domain 1"/>
    <property type="match status" value="1"/>
</dbReference>
<organism evidence="14 15">
    <name type="scientific">Lutispora thermophila DSM 19022</name>
    <dbReference type="NCBI Taxonomy" id="1122184"/>
    <lineage>
        <taxon>Bacteria</taxon>
        <taxon>Bacillati</taxon>
        <taxon>Bacillota</taxon>
        <taxon>Clostridia</taxon>
        <taxon>Lutisporales</taxon>
        <taxon>Lutisporaceae</taxon>
        <taxon>Lutispora</taxon>
    </lineage>
</organism>
<keyword evidence="7 10" id="KW-0648">Protein biosynthesis</keyword>
<dbReference type="Pfam" id="PF03485">
    <property type="entry name" value="Arg_tRNA_synt_N"/>
    <property type="match status" value="1"/>
</dbReference>
<feature type="domain" description="DALR anticodon binding" evidence="12">
    <location>
        <begin position="449"/>
        <end position="563"/>
    </location>
</feature>
<dbReference type="HAMAP" id="MF_00123">
    <property type="entry name" value="Arg_tRNA_synth"/>
    <property type="match status" value="1"/>
</dbReference>
<evidence type="ECO:0000256" key="5">
    <source>
        <dbReference type="ARBA" id="ARBA00022741"/>
    </source>
</evidence>
<dbReference type="Gene3D" id="3.30.1360.70">
    <property type="entry name" value="Arginyl tRNA synthetase N-terminal domain"/>
    <property type="match status" value="1"/>
</dbReference>
<dbReference type="SMART" id="SM00836">
    <property type="entry name" value="DALR_1"/>
    <property type="match status" value="1"/>
</dbReference>
<evidence type="ECO:0000256" key="7">
    <source>
        <dbReference type="ARBA" id="ARBA00022917"/>
    </source>
</evidence>
<dbReference type="GO" id="GO:0004814">
    <property type="term" value="F:arginine-tRNA ligase activity"/>
    <property type="evidence" value="ECO:0007669"/>
    <property type="project" value="UniProtKB-UniRule"/>
</dbReference>
<reference evidence="14 15" key="1">
    <citation type="submission" date="2016-11" db="EMBL/GenBank/DDBJ databases">
        <authorList>
            <person name="Jaros S."/>
            <person name="Januszkiewicz K."/>
            <person name="Wedrychowicz H."/>
        </authorList>
    </citation>
    <scope>NUCLEOTIDE SEQUENCE [LARGE SCALE GENOMIC DNA]</scope>
    <source>
        <strain evidence="14 15">DSM 19022</strain>
    </source>
</reference>
<keyword evidence="4 10" id="KW-0436">Ligase</keyword>
<dbReference type="InterPro" id="IPR008909">
    <property type="entry name" value="DALR_anticod-bd"/>
</dbReference>
<dbReference type="InterPro" id="IPR001278">
    <property type="entry name" value="Arg-tRNA-ligase"/>
</dbReference>
<dbReference type="AlphaFoldDB" id="A0A1M6I1Y2"/>
<evidence type="ECO:0000256" key="6">
    <source>
        <dbReference type="ARBA" id="ARBA00022840"/>
    </source>
</evidence>
<evidence type="ECO:0000256" key="1">
    <source>
        <dbReference type="ARBA" id="ARBA00004496"/>
    </source>
</evidence>
<protein>
    <recommendedName>
        <fullName evidence="10">Arginine--tRNA ligase</fullName>
        <ecNumber evidence="10">6.1.1.19</ecNumber>
    </recommendedName>
    <alternativeName>
        <fullName evidence="10">Arginyl-tRNA synthetase</fullName>
        <shortName evidence="10">ArgRS</shortName>
    </alternativeName>
</protein>
<dbReference type="PROSITE" id="PS00178">
    <property type="entry name" value="AA_TRNA_LIGASE_I"/>
    <property type="match status" value="1"/>
</dbReference>
<comment type="subcellular location">
    <subcellularLocation>
        <location evidence="1 10">Cytoplasm</location>
    </subcellularLocation>
</comment>
<dbReference type="GO" id="GO:0005737">
    <property type="term" value="C:cytoplasm"/>
    <property type="evidence" value="ECO:0007669"/>
    <property type="project" value="UniProtKB-SubCell"/>
</dbReference>
<dbReference type="SMART" id="SM01016">
    <property type="entry name" value="Arg_tRNA_synt_N"/>
    <property type="match status" value="1"/>
</dbReference>
<evidence type="ECO:0000256" key="11">
    <source>
        <dbReference type="RuleBase" id="RU363038"/>
    </source>
</evidence>
<dbReference type="EC" id="6.1.1.19" evidence="10"/>
<dbReference type="RefSeq" id="WP_073027188.1">
    <property type="nucleotide sequence ID" value="NZ_FQZS01000026.1"/>
</dbReference>
<dbReference type="InterPro" id="IPR014729">
    <property type="entry name" value="Rossmann-like_a/b/a_fold"/>
</dbReference>
<dbReference type="InterPro" id="IPR036695">
    <property type="entry name" value="Arg-tRNA-synth_N_sf"/>
</dbReference>
<evidence type="ECO:0000256" key="9">
    <source>
        <dbReference type="ARBA" id="ARBA00049339"/>
    </source>
</evidence>
<accession>A0A1M6I1Y2</accession>
<dbReference type="CDD" id="cd07956">
    <property type="entry name" value="Anticodon_Ia_Arg"/>
    <property type="match status" value="1"/>
</dbReference>
<comment type="subunit">
    <text evidence="10">Monomer.</text>
</comment>
<dbReference type="InterPro" id="IPR009080">
    <property type="entry name" value="tRNAsynth_Ia_anticodon-bd"/>
</dbReference>
<dbReference type="InterPro" id="IPR035684">
    <property type="entry name" value="ArgRS_core"/>
</dbReference>
<dbReference type="FunFam" id="3.40.50.620:FF:000116">
    <property type="entry name" value="Arginine--tRNA ligase"/>
    <property type="match status" value="1"/>
</dbReference>
<keyword evidence="6 10" id="KW-0067">ATP-binding</keyword>
<dbReference type="OrthoDB" id="9805987at2"/>
<evidence type="ECO:0000313" key="14">
    <source>
        <dbReference type="EMBL" id="SHJ28473.1"/>
    </source>
</evidence>
<keyword evidence="3 10" id="KW-0963">Cytoplasm</keyword>
<dbReference type="Pfam" id="PF05746">
    <property type="entry name" value="DALR_1"/>
    <property type="match status" value="1"/>
</dbReference>
<keyword evidence="5 10" id="KW-0547">Nucleotide-binding</keyword>
<evidence type="ECO:0000256" key="3">
    <source>
        <dbReference type="ARBA" id="ARBA00022490"/>
    </source>
</evidence>
<dbReference type="SUPFAM" id="SSF55190">
    <property type="entry name" value="Arginyl-tRNA synthetase (ArgRS), N-terminal 'additional' domain"/>
    <property type="match status" value="1"/>
</dbReference>
<dbReference type="GO" id="GO:0005524">
    <property type="term" value="F:ATP binding"/>
    <property type="evidence" value="ECO:0007669"/>
    <property type="project" value="UniProtKB-UniRule"/>
</dbReference>
<name>A0A1M6I1Y2_9FIRM</name>
<dbReference type="PANTHER" id="PTHR11956:SF5">
    <property type="entry name" value="ARGININE--TRNA LIGASE, CYTOPLASMIC"/>
    <property type="match status" value="1"/>
</dbReference>
<dbReference type="FunFam" id="1.10.730.10:FF:000008">
    <property type="entry name" value="Arginine--tRNA ligase"/>
    <property type="match status" value="1"/>
</dbReference>
<keyword evidence="8 10" id="KW-0030">Aminoacyl-tRNA synthetase</keyword>
<evidence type="ECO:0000256" key="4">
    <source>
        <dbReference type="ARBA" id="ARBA00022598"/>
    </source>
</evidence>
<dbReference type="Pfam" id="PF00750">
    <property type="entry name" value="tRNA-synt_1d"/>
    <property type="match status" value="1"/>
</dbReference>
<evidence type="ECO:0000256" key="2">
    <source>
        <dbReference type="ARBA" id="ARBA00005594"/>
    </source>
</evidence>
<comment type="catalytic activity">
    <reaction evidence="9 10">
        <text>tRNA(Arg) + L-arginine + ATP = L-arginyl-tRNA(Arg) + AMP + diphosphate</text>
        <dbReference type="Rhea" id="RHEA:20301"/>
        <dbReference type="Rhea" id="RHEA-COMP:9658"/>
        <dbReference type="Rhea" id="RHEA-COMP:9673"/>
        <dbReference type="ChEBI" id="CHEBI:30616"/>
        <dbReference type="ChEBI" id="CHEBI:32682"/>
        <dbReference type="ChEBI" id="CHEBI:33019"/>
        <dbReference type="ChEBI" id="CHEBI:78442"/>
        <dbReference type="ChEBI" id="CHEBI:78513"/>
        <dbReference type="ChEBI" id="CHEBI:456215"/>
        <dbReference type="EC" id="6.1.1.19"/>
    </reaction>
</comment>
<evidence type="ECO:0000256" key="8">
    <source>
        <dbReference type="ARBA" id="ARBA00023146"/>
    </source>
</evidence>
<comment type="similarity">
    <text evidence="2 10 11">Belongs to the class-I aminoacyl-tRNA synthetase family.</text>
</comment>
<feature type="short sequence motif" description="'HIGH' region" evidence="10">
    <location>
        <begin position="121"/>
        <end position="131"/>
    </location>
</feature>
<keyword evidence="15" id="KW-1185">Reference proteome</keyword>
<evidence type="ECO:0000259" key="13">
    <source>
        <dbReference type="SMART" id="SM01016"/>
    </source>
</evidence>
<evidence type="ECO:0000259" key="12">
    <source>
        <dbReference type="SMART" id="SM00836"/>
    </source>
</evidence>
<dbReference type="NCBIfam" id="TIGR00456">
    <property type="entry name" value="argS"/>
    <property type="match status" value="1"/>
</dbReference>
<dbReference type="PANTHER" id="PTHR11956">
    <property type="entry name" value="ARGINYL-TRNA SYNTHETASE"/>
    <property type="match status" value="1"/>
</dbReference>
<dbReference type="InterPro" id="IPR005148">
    <property type="entry name" value="Arg-tRNA-synth_N"/>
</dbReference>
<dbReference type="GO" id="GO:0006420">
    <property type="term" value="P:arginyl-tRNA aminoacylation"/>
    <property type="evidence" value="ECO:0007669"/>
    <property type="project" value="UniProtKB-UniRule"/>
</dbReference>
<evidence type="ECO:0000256" key="10">
    <source>
        <dbReference type="HAMAP-Rule" id="MF_00123"/>
    </source>
</evidence>
<dbReference type="CDD" id="cd00671">
    <property type="entry name" value="ArgRS_core"/>
    <property type="match status" value="1"/>
</dbReference>
<proteinExistence type="inferred from homology"/>
<dbReference type="STRING" id="1122184.SAMN02745176_03048"/>
<dbReference type="Proteomes" id="UP000184442">
    <property type="component" value="Unassembled WGS sequence"/>
</dbReference>
<gene>
    <name evidence="10" type="primary">argS</name>
    <name evidence="14" type="ORF">SAMN02745176_03048</name>
</gene>
<evidence type="ECO:0000313" key="15">
    <source>
        <dbReference type="Proteomes" id="UP000184442"/>
    </source>
</evidence>
<feature type="domain" description="Arginyl tRNA synthetase N-terminal" evidence="13">
    <location>
        <begin position="1"/>
        <end position="83"/>
    </location>
</feature>
<sequence length="563" mass="64056">MDFKLEIAKKIGSLTDMEIDKVLDLIEIPPYANMGDYAFPCFQLAKVMRKAPNMIAKDLAEKVEKDNIVEKAEAAGGYLNFFVNRGEFIKQTINQVLQQGDKYGSSQEGEGKTVLVEFSSPNIAKPFHIGHLVNTITGNAIEKIFRHLGYKTVKLNHIGDYGTQFGKLISAYKRWGNDEVIEKDPINELMKIYVKFHEEAEKDPSLEEEGRRYFKLLEDGEPEAVALWEKFRELSLKEFKKLYNDFNIEFDSYAGESFYSDKMPEVVQILKEKNLLKESNGAQIVDLEQFNIPPCIILKSDGATIYATRDLAAAIYRKRTYDFYKCMYVVGNTQALHFKQVFSTLKLAGFDWADNCIHIGTSLVKFADRKLSTRKGDVIFAKELVDEAVEKTLEIINTKNPNLENKEDVAKKVGMGAIIYTFLKNNMDKDIIFSWEDMLSFDGESGPYVQYSYVRGKSILKKAGDIEVNPDLSYLQTEDEYSLVKLLGNFKDVVKQAADRYEPFVINRYVTELAKSFNKFYNTHPILTAEKEVKEARLALTKAVTNVLATGLGLLGIQTPESM</sequence>
<dbReference type="EMBL" id="FQZS01000026">
    <property type="protein sequence ID" value="SHJ28473.1"/>
    <property type="molecule type" value="Genomic_DNA"/>
</dbReference>
<dbReference type="SUPFAM" id="SSF47323">
    <property type="entry name" value="Anticodon-binding domain of a subclass of class I aminoacyl-tRNA synthetases"/>
    <property type="match status" value="1"/>
</dbReference>
<dbReference type="Gene3D" id="3.40.50.620">
    <property type="entry name" value="HUPs"/>
    <property type="match status" value="1"/>
</dbReference>
<dbReference type="PRINTS" id="PR01038">
    <property type="entry name" value="TRNASYNTHARG"/>
</dbReference>